<dbReference type="Proteomes" id="UP000007259">
    <property type="component" value="Chromosome 7"/>
</dbReference>
<feature type="compositionally biased region" description="Polar residues" evidence="1">
    <location>
        <begin position="463"/>
        <end position="475"/>
    </location>
</feature>
<dbReference type="KEGG" id="lmi:LMXM_07_0890"/>
<feature type="compositionally biased region" description="Polar residues" evidence="1">
    <location>
        <begin position="551"/>
        <end position="571"/>
    </location>
</feature>
<dbReference type="OrthoDB" id="267064at2759"/>
<dbReference type="OMA" id="CSDMPNN"/>
<organism evidence="2 3">
    <name type="scientific">Leishmania mexicana (strain MHOM/GT/2001/U1103)</name>
    <dbReference type="NCBI Taxonomy" id="929439"/>
    <lineage>
        <taxon>Eukaryota</taxon>
        <taxon>Discoba</taxon>
        <taxon>Euglenozoa</taxon>
        <taxon>Kinetoplastea</taxon>
        <taxon>Metakinetoplastina</taxon>
        <taxon>Trypanosomatida</taxon>
        <taxon>Trypanosomatidae</taxon>
        <taxon>Leishmaniinae</taxon>
        <taxon>Leishmania</taxon>
    </lineage>
</organism>
<feature type="compositionally biased region" description="Polar residues" evidence="1">
    <location>
        <begin position="1"/>
        <end position="17"/>
    </location>
</feature>
<keyword evidence="3" id="KW-1185">Reference proteome</keyword>
<evidence type="ECO:0000313" key="3">
    <source>
        <dbReference type="Proteomes" id="UP000007259"/>
    </source>
</evidence>
<name>E9ALA6_LEIMU</name>
<proteinExistence type="predicted"/>
<feature type="region of interest" description="Disordered" evidence="1">
    <location>
        <begin position="146"/>
        <end position="202"/>
    </location>
</feature>
<gene>
    <name evidence="2" type="ORF">LMXM_07_0890</name>
</gene>
<feature type="region of interest" description="Disordered" evidence="1">
    <location>
        <begin position="1"/>
        <end position="48"/>
    </location>
</feature>
<feature type="region of interest" description="Disordered" evidence="1">
    <location>
        <begin position="383"/>
        <end position="413"/>
    </location>
</feature>
<dbReference type="PhylomeDB" id="E9ALA6"/>
<feature type="region of interest" description="Disordered" evidence="1">
    <location>
        <begin position="463"/>
        <end position="626"/>
    </location>
</feature>
<accession>E9ALA6</accession>
<dbReference type="GeneID" id="13447052"/>
<feature type="compositionally biased region" description="Basic and acidic residues" evidence="1">
    <location>
        <begin position="394"/>
        <end position="413"/>
    </location>
</feature>
<sequence>MASSVQRSRQTVPQAFTNAGARVGSNGSSQDLPTAAQRLERTQSSSQQTELLERPVFVVPKAATVSLLQRMEARDSGRVGGAGDGNAARAALSQHSVQRQRVRAPVLSKATLANNNATGGAQRLPSTGESTLKAGAQRRRIVKDGINAGAPHDATESSKERSSGVKVNGSSRRNSSVTGGNAPSRIKVVSRSGARGPASQYKPLGMWGEKGFSSGNPHHWTSSAMLSPSRTTMTVSGDCSARLSIQEVSDVLSPMTPANRAYYKTLQTQQRQMRSGGWIGAGNRGAGDDEPTDGDSPVDFVVEDAAPDYIVPGGAGKGNYGGQASKPGFDFLFNAVTLNGDTLQHQNHAPWAASRAPTQGEALASGTTATQQTGEAVRLTTMGNMGSDPVGARADFDSSRGVSKERAKLSSEVKRHNGLPMAKVPPLALDTINANRKTVKATYKVSHPKPGMVVPDIESSSTEFSETVNNSSLPVNSEAPDVTVSSTTDAVSNLSRGGLNEGSGEDKGVGVGHNGLRLADRGANGTRTGVAGPSAPKGGPKNYGRPGMSSIPLNDTRNGSQDRGASSSWNGRGSFGRNAGGFQMNAGPAGSTERQRRSEGANGRGSRNARHKATSANKQTKCCLVM</sequence>
<protein>
    <submittedName>
        <fullName evidence="2">Uncharacterized protein</fullName>
    </submittedName>
</protein>
<feature type="compositionally biased region" description="Basic and acidic residues" evidence="1">
    <location>
        <begin position="153"/>
        <end position="163"/>
    </location>
</feature>
<reference evidence="2 3" key="1">
    <citation type="journal article" date="2011" name="Genome Res.">
        <title>Chromosome and gene copy number variation allow major structural change between species and strains of Leishmania.</title>
        <authorList>
            <person name="Rogers M.B."/>
            <person name="Hilley J.D."/>
            <person name="Dickens N.J."/>
            <person name="Wilkes J."/>
            <person name="Bates P.A."/>
            <person name="Depledge D.P."/>
            <person name="Harris D."/>
            <person name="Her Y."/>
            <person name="Herzyk P."/>
            <person name="Imamura H."/>
            <person name="Otto T.D."/>
            <person name="Sanders M."/>
            <person name="Seeger K."/>
            <person name="Dujardin J.C."/>
            <person name="Berriman M."/>
            <person name="Smith D.F."/>
            <person name="Hertz-Fowler C."/>
            <person name="Mottram J.C."/>
        </authorList>
    </citation>
    <scope>NUCLEOTIDE SEQUENCE [LARGE SCALE GENOMIC DNA]</scope>
    <source>
        <strain evidence="2 3">MHOM/GT/2001/U1103</strain>
    </source>
</reference>
<feature type="compositionally biased region" description="Polar residues" evidence="1">
    <location>
        <begin position="483"/>
        <end position="495"/>
    </location>
</feature>
<dbReference type="EMBL" id="FR799560">
    <property type="protein sequence ID" value="CBZ23709.1"/>
    <property type="molecule type" value="Genomic_DNA"/>
</dbReference>
<dbReference type="VEuPathDB" id="TriTrypDB:LmxM.07.0890"/>
<feature type="compositionally biased region" description="Polar residues" evidence="1">
    <location>
        <begin position="168"/>
        <end position="181"/>
    </location>
</feature>
<dbReference type="RefSeq" id="XP_003872240.1">
    <property type="nucleotide sequence ID" value="XM_003872191.1"/>
</dbReference>
<evidence type="ECO:0000256" key="1">
    <source>
        <dbReference type="SAM" id="MobiDB-lite"/>
    </source>
</evidence>
<dbReference type="AlphaFoldDB" id="E9ALA6"/>
<feature type="region of interest" description="Disordered" evidence="1">
    <location>
        <begin position="76"/>
        <end position="101"/>
    </location>
</feature>
<evidence type="ECO:0000313" key="2">
    <source>
        <dbReference type="EMBL" id="CBZ23709.1"/>
    </source>
</evidence>